<evidence type="ECO:0000313" key="6">
    <source>
        <dbReference type="EMBL" id="KGC09291.1"/>
    </source>
</evidence>
<dbReference type="GO" id="GO:0000976">
    <property type="term" value="F:transcription cis-regulatory region binding"/>
    <property type="evidence" value="ECO:0007669"/>
    <property type="project" value="TreeGrafter"/>
</dbReference>
<dbReference type="InterPro" id="IPR037423">
    <property type="entry name" value="CysB_PBP2"/>
</dbReference>
<dbReference type="OMA" id="AIKQCVI"/>
<proteinExistence type="inferred from homology"/>
<gene>
    <name evidence="7" type="ORF">CRM94_30000</name>
    <name evidence="6" type="ORF">DM48_5670</name>
    <name evidence="8" type="ORF">NYZ96_08720</name>
</gene>
<name>A0A095X3E4_BURGA</name>
<dbReference type="EMBL" id="PDDY01000004">
    <property type="protein sequence ID" value="PEH38605.1"/>
    <property type="molecule type" value="Genomic_DNA"/>
</dbReference>
<dbReference type="KEGG" id="bgo:BM43_3246"/>
<accession>A0A095X3E4</accession>
<dbReference type="GeneID" id="66457622"/>
<reference evidence="7" key="3">
    <citation type="submission" date="2017-09" db="EMBL/GenBank/DDBJ databases">
        <title>FDA dAtabase for Regulatory Grade micrObial Sequences (FDA-ARGOS): Supporting development and validation of Infectious Disease Dx tests.</title>
        <authorList>
            <person name="Minogue T."/>
            <person name="Wolcott M."/>
            <person name="Wasieloski L."/>
            <person name="Aguilar W."/>
            <person name="Moore D."/>
            <person name="Tallon L.J."/>
            <person name="Sadzewicz L."/>
            <person name="Ott S."/>
            <person name="Zhao X."/>
            <person name="Nagaraj S."/>
            <person name="Vavikolanu K."/>
            <person name="Aluvathingal J."/>
            <person name="Nadendla S."/>
            <person name="Sichtig H."/>
        </authorList>
    </citation>
    <scope>NUCLEOTIDE SEQUENCE</scope>
    <source>
        <strain evidence="7">FDAARGOS_390</strain>
    </source>
</reference>
<evidence type="ECO:0000256" key="3">
    <source>
        <dbReference type="ARBA" id="ARBA00023125"/>
    </source>
</evidence>
<keyword evidence="4" id="KW-0804">Transcription</keyword>
<keyword evidence="3" id="KW-0238">DNA-binding</keyword>
<reference evidence="8" key="4">
    <citation type="submission" date="2022-09" db="EMBL/GenBank/DDBJ databases">
        <title>Genomic of Burkholderia gladioli.</title>
        <authorList>
            <person name="Wu H."/>
        </authorList>
    </citation>
    <scope>NUCLEOTIDE SEQUENCE</scope>
    <source>
        <strain evidence="8">ZN-S4</strain>
    </source>
</reference>
<evidence type="ECO:0000256" key="1">
    <source>
        <dbReference type="ARBA" id="ARBA00009437"/>
    </source>
</evidence>
<sequence>MNFQQLRFVREAVRQNMNLTEVANVLYTSQSGVSKQIKDLEDELGVDIFIRRGKRLTGLTEPGKAVHQLIERMLLDAENLRRVARQYADQDSGHLVVATTHTQARYALPKVIRQFTDVFPKVHLALRQGSPQQIAQMILSGEADIGISTEALDRYPDIVTFPCYSWHHVVVVPKDHPLVGRANLTPEEIAEYPIITYDQDFTGRSHIDQAFAKVGAVPDVVLTAIDADVIKTYVELGMGIGVVAAMAYDAQRDSGLVALDTQHLFEASTTRVGLRKGAFLRSYAYRLLEMFAPHLTEAEIAAQLKETAV</sequence>
<evidence type="ECO:0000313" key="7">
    <source>
        <dbReference type="EMBL" id="PEH38605.1"/>
    </source>
</evidence>
<dbReference type="GO" id="GO:0003700">
    <property type="term" value="F:DNA-binding transcription factor activity"/>
    <property type="evidence" value="ECO:0007669"/>
    <property type="project" value="InterPro"/>
</dbReference>
<evidence type="ECO:0000256" key="2">
    <source>
        <dbReference type="ARBA" id="ARBA00023015"/>
    </source>
</evidence>
<dbReference type="Gene3D" id="1.10.10.10">
    <property type="entry name" value="Winged helix-like DNA-binding domain superfamily/Winged helix DNA-binding domain"/>
    <property type="match status" value="1"/>
</dbReference>
<dbReference type="Proteomes" id="UP000029590">
    <property type="component" value="Unassembled WGS sequence"/>
</dbReference>
<reference evidence="6 9" key="1">
    <citation type="submission" date="2014-04" db="EMBL/GenBank/DDBJ databases">
        <authorList>
            <person name="Bishop-Lilly K.A."/>
            <person name="Broomall S.M."/>
            <person name="Chain P.S."/>
            <person name="Chertkov O."/>
            <person name="Coyne S.R."/>
            <person name="Daligault H.E."/>
            <person name="Davenport K.W."/>
            <person name="Erkkila T."/>
            <person name="Frey K.G."/>
            <person name="Gibbons H.S."/>
            <person name="Gu W."/>
            <person name="Jaissle J."/>
            <person name="Johnson S.L."/>
            <person name="Koroleva G.I."/>
            <person name="Ladner J.T."/>
            <person name="Lo C.-C."/>
            <person name="Minogue T.D."/>
            <person name="Munk C."/>
            <person name="Palacios G.F."/>
            <person name="Redden C.L."/>
            <person name="Rosenzweig C.N."/>
            <person name="Scholz M.B."/>
            <person name="Teshima H."/>
            <person name="Xu Y."/>
        </authorList>
    </citation>
    <scope>NUCLEOTIDE SEQUENCE [LARGE SCALE GENOMIC DNA]</scope>
    <source>
        <strain evidence="6">Gladioli</strain>
        <strain evidence="9">gladioli</strain>
    </source>
</reference>
<evidence type="ECO:0000313" key="9">
    <source>
        <dbReference type="Proteomes" id="UP000029590"/>
    </source>
</evidence>
<dbReference type="RefSeq" id="WP_013697880.1">
    <property type="nucleotide sequence ID" value="NZ_CADEPO010000020.1"/>
</dbReference>
<dbReference type="SUPFAM" id="SSF53850">
    <property type="entry name" value="Periplasmic binding protein-like II"/>
    <property type="match status" value="1"/>
</dbReference>
<dbReference type="InterPro" id="IPR036390">
    <property type="entry name" value="WH_DNA-bd_sf"/>
</dbReference>
<dbReference type="GO" id="GO:0019344">
    <property type="term" value="P:cysteine biosynthetic process"/>
    <property type="evidence" value="ECO:0007669"/>
    <property type="project" value="TreeGrafter"/>
</dbReference>
<dbReference type="SUPFAM" id="SSF46785">
    <property type="entry name" value="Winged helix' DNA-binding domain"/>
    <property type="match status" value="1"/>
</dbReference>
<evidence type="ECO:0000313" key="8">
    <source>
        <dbReference type="EMBL" id="UWX71808.1"/>
    </source>
</evidence>
<dbReference type="InterPro" id="IPR000847">
    <property type="entry name" value="LysR_HTH_N"/>
</dbReference>
<feature type="domain" description="HTH lysR-type" evidence="5">
    <location>
        <begin position="1"/>
        <end position="59"/>
    </location>
</feature>
<dbReference type="InterPro" id="IPR036388">
    <property type="entry name" value="WH-like_DNA-bd_sf"/>
</dbReference>
<dbReference type="OrthoDB" id="5297026at2"/>
<dbReference type="PANTHER" id="PTHR30126">
    <property type="entry name" value="HTH-TYPE TRANSCRIPTIONAL REGULATOR"/>
    <property type="match status" value="1"/>
</dbReference>
<dbReference type="PROSITE" id="PS50931">
    <property type="entry name" value="HTH_LYSR"/>
    <property type="match status" value="1"/>
</dbReference>
<evidence type="ECO:0000313" key="10">
    <source>
        <dbReference type="Proteomes" id="UP000220629"/>
    </source>
</evidence>
<evidence type="ECO:0000256" key="4">
    <source>
        <dbReference type="ARBA" id="ARBA00023163"/>
    </source>
</evidence>
<dbReference type="Gene3D" id="3.40.190.10">
    <property type="entry name" value="Periplasmic binding protein-like II"/>
    <property type="match status" value="2"/>
</dbReference>
<dbReference type="PRINTS" id="PR00039">
    <property type="entry name" value="HTHLYSR"/>
</dbReference>
<evidence type="ECO:0000259" key="5">
    <source>
        <dbReference type="PROSITE" id="PS50931"/>
    </source>
</evidence>
<dbReference type="AlphaFoldDB" id="A0A095X3E4"/>
<organism evidence="7 10">
    <name type="scientific">Burkholderia gladioli</name>
    <name type="common">Pseudomonas marginata</name>
    <name type="synonym">Phytomonas marginata</name>
    <dbReference type="NCBI Taxonomy" id="28095"/>
    <lineage>
        <taxon>Bacteria</taxon>
        <taxon>Pseudomonadati</taxon>
        <taxon>Pseudomonadota</taxon>
        <taxon>Betaproteobacteria</taxon>
        <taxon>Burkholderiales</taxon>
        <taxon>Burkholderiaceae</taxon>
        <taxon>Burkholderia</taxon>
    </lineage>
</organism>
<dbReference type="PANTHER" id="PTHR30126:SF6">
    <property type="entry name" value="HTH-TYPE TRANSCRIPTIONAL REGULATOR CYSB-RELATED"/>
    <property type="match status" value="1"/>
</dbReference>
<accession>A0A095EV58</accession>
<dbReference type="EMBL" id="JPGG01000018">
    <property type="protein sequence ID" value="KGC09291.1"/>
    <property type="molecule type" value="Genomic_DNA"/>
</dbReference>
<dbReference type="CDD" id="cd08413">
    <property type="entry name" value="PBP2_CysB_like"/>
    <property type="match status" value="1"/>
</dbReference>
<dbReference type="Proteomes" id="UP001059745">
    <property type="component" value="Chromosome 1"/>
</dbReference>
<dbReference type="Proteomes" id="UP000220629">
    <property type="component" value="Unassembled WGS sequence"/>
</dbReference>
<dbReference type="Pfam" id="PF03466">
    <property type="entry name" value="LysR_substrate"/>
    <property type="match status" value="1"/>
</dbReference>
<keyword evidence="2" id="KW-0805">Transcription regulation</keyword>
<dbReference type="InterPro" id="IPR005119">
    <property type="entry name" value="LysR_subst-bd"/>
</dbReference>
<comment type="similarity">
    <text evidence="1">Belongs to the LysR transcriptional regulatory family.</text>
</comment>
<dbReference type="EMBL" id="CP104214">
    <property type="protein sequence ID" value="UWX71808.1"/>
    <property type="molecule type" value="Genomic_DNA"/>
</dbReference>
<dbReference type="Pfam" id="PF00126">
    <property type="entry name" value="HTH_1"/>
    <property type="match status" value="1"/>
</dbReference>
<protein>
    <submittedName>
        <fullName evidence="6">Bacterial regulatory helix-turn-helix, lysR family protein</fullName>
    </submittedName>
    <submittedName>
        <fullName evidence="7">CysB family HTH-type transcriptional regulator</fullName>
    </submittedName>
</protein>
<reference evidence="10" key="2">
    <citation type="submission" date="2017-09" db="EMBL/GenBank/DDBJ databases">
        <title>FDA dAtabase for Regulatory Grade micrObial Sequences (FDA-ARGOS): Supporting development and validation of Infectious Disease Dx tests.</title>
        <authorList>
            <person name="Minogue T."/>
            <person name="Wolcott M."/>
            <person name="Wasieloski L."/>
            <person name="Aguilar W."/>
            <person name="Moore D."/>
            <person name="Tallon L."/>
            <person name="Sadzewicz L."/>
            <person name="Ott S."/>
            <person name="Zhao X."/>
            <person name="Nagaraj S."/>
            <person name="Vavikolanu K."/>
            <person name="Aluvathingal J."/>
            <person name="Nadendla S."/>
            <person name="Sichtig H."/>
        </authorList>
    </citation>
    <scope>NUCLEOTIDE SEQUENCE [LARGE SCALE GENOMIC DNA]</scope>
    <source>
        <strain evidence="10">FDAARGOS_390</strain>
    </source>
</reference>
<dbReference type="NCBIfam" id="NF009327">
    <property type="entry name" value="PRK12684.1"/>
    <property type="match status" value="1"/>
</dbReference>